<evidence type="ECO:0000256" key="4">
    <source>
        <dbReference type="ARBA" id="ARBA00049364"/>
    </source>
</evidence>
<dbReference type="Gene3D" id="3.50.50.60">
    <property type="entry name" value="FAD/NAD(P)-binding domain"/>
    <property type="match status" value="2"/>
</dbReference>
<evidence type="ECO:0000313" key="5">
    <source>
        <dbReference type="EMBL" id="KJA20773.1"/>
    </source>
</evidence>
<proteinExistence type="inferred from homology"/>
<accession>A0A0D2MBH2</accession>
<gene>
    <name evidence="5" type="ORF">HYPSUDRAFT_216825</name>
</gene>
<comment type="catalytic activity">
    <reaction evidence="4">
        <text>melleolide F + FADH2 + chloride + O2 = 6'-chloromelleolide F + FAD + 2 H2O + H(+)</text>
        <dbReference type="Rhea" id="RHEA:67160"/>
        <dbReference type="ChEBI" id="CHEBI:15377"/>
        <dbReference type="ChEBI" id="CHEBI:15378"/>
        <dbReference type="ChEBI" id="CHEBI:15379"/>
        <dbReference type="ChEBI" id="CHEBI:17996"/>
        <dbReference type="ChEBI" id="CHEBI:57692"/>
        <dbReference type="ChEBI" id="CHEBI:58307"/>
        <dbReference type="ChEBI" id="CHEBI:167712"/>
        <dbReference type="ChEBI" id="CHEBI:167713"/>
    </reaction>
    <physiologicalReaction direction="left-to-right" evidence="4">
        <dbReference type="Rhea" id="RHEA:67161"/>
    </physiologicalReaction>
</comment>
<sequence>MFELARSPCALGYRGAHPQGFWKATTESPIPFSRSLSLPPMSPSSLPPKHTQVLVIGGGPAGSYAATVLAREGIKVTLLETSKFPRYHVGESLIPSIRHYLRFIGAEEKMVNRGFVSKPGSAIKFNQFKREGYTDFIALGHDNNAWNVVGVSIVRTLPDLKSPKVRSEFDHMLLNHSRSMGVSVYEKTKVDSISFSPDDPDTPISVSWTHTPPPCPVSPPASPIESTFSTFLTGKMTNSIIPEAGTVSGETTFTHLIDATGRAGILSARYLKNRHFNASLKNVAVWGYWRNTGQYGAGTSRYGSPWFETLTDASGWAWFIPLHNGTTSIGIVMNEKVYKAKSQCPELPLFHTANSDSSPSRSMTVNRYLSSLPLAPGIIKLITSAGVLENGSIKSANDFSYSAPSYAGNRYRIVGDAGAFIDPFFSSGVHLAMTSALSAAATISASIRKHCSERMAAEWHTRRVSTSYTRFQVVVLSAYKQIRSHSDDILSDIDEDNYDRAFSFLRPVIQGASDMGARLSETELQKSLDFCVNLFNPTTPEQHDYLSRSNSVAPELLDVAAPVVDPSVFEDTLCIARATRGHSSDEGTTASDYERAEETRMILSKINARRVVHPEYAINNLELEPLHGYVVRLERGKLGLTKST</sequence>
<dbReference type="PANTHER" id="PTHR43747:SF5">
    <property type="entry name" value="FAD-BINDING DOMAIN-CONTAINING PROTEIN"/>
    <property type="match status" value="1"/>
</dbReference>
<evidence type="ECO:0000256" key="1">
    <source>
        <dbReference type="ARBA" id="ARBA00005706"/>
    </source>
</evidence>
<protein>
    <recommendedName>
        <fullName evidence="7">FAD-binding domain-containing protein</fullName>
    </recommendedName>
</protein>
<dbReference type="InterPro" id="IPR050816">
    <property type="entry name" value="Flavin-dep_Halogenase_NPB"/>
</dbReference>
<dbReference type="PRINTS" id="PR00420">
    <property type="entry name" value="RNGMNOXGNASE"/>
</dbReference>
<dbReference type="InterPro" id="IPR036188">
    <property type="entry name" value="FAD/NAD-bd_sf"/>
</dbReference>
<dbReference type="Pfam" id="PF04820">
    <property type="entry name" value="Trp_halogenase"/>
    <property type="match status" value="2"/>
</dbReference>
<keyword evidence="2" id="KW-0560">Oxidoreductase</keyword>
<dbReference type="InterPro" id="IPR006905">
    <property type="entry name" value="Flavin_halogenase"/>
</dbReference>
<dbReference type="PANTHER" id="PTHR43747">
    <property type="entry name" value="FAD-BINDING PROTEIN"/>
    <property type="match status" value="1"/>
</dbReference>
<comment type="similarity">
    <text evidence="1">Belongs to the flavin-dependent halogenase family.</text>
</comment>
<evidence type="ECO:0000256" key="3">
    <source>
        <dbReference type="ARBA" id="ARBA00023033"/>
    </source>
</evidence>
<organism evidence="5 6">
    <name type="scientific">Hypholoma sublateritium (strain FD-334 SS-4)</name>
    <dbReference type="NCBI Taxonomy" id="945553"/>
    <lineage>
        <taxon>Eukaryota</taxon>
        <taxon>Fungi</taxon>
        <taxon>Dikarya</taxon>
        <taxon>Basidiomycota</taxon>
        <taxon>Agaricomycotina</taxon>
        <taxon>Agaricomycetes</taxon>
        <taxon>Agaricomycetidae</taxon>
        <taxon>Agaricales</taxon>
        <taxon>Agaricineae</taxon>
        <taxon>Strophariaceae</taxon>
        <taxon>Hypholoma</taxon>
    </lineage>
</organism>
<keyword evidence="6" id="KW-1185">Reference proteome</keyword>
<dbReference type="GO" id="GO:0044550">
    <property type="term" value="P:secondary metabolite biosynthetic process"/>
    <property type="evidence" value="ECO:0007669"/>
    <property type="project" value="UniProtKB-ARBA"/>
</dbReference>
<evidence type="ECO:0000313" key="6">
    <source>
        <dbReference type="Proteomes" id="UP000054270"/>
    </source>
</evidence>
<dbReference type="OrthoDB" id="3340390at2759"/>
<evidence type="ECO:0000256" key="2">
    <source>
        <dbReference type="ARBA" id="ARBA00023002"/>
    </source>
</evidence>
<name>A0A0D2MBH2_HYPSF</name>
<dbReference type="SUPFAM" id="SSF51905">
    <property type="entry name" value="FAD/NAD(P)-binding domain"/>
    <property type="match status" value="1"/>
</dbReference>
<reference evidence="6" key="1">
    <citation type="submission" date="2014-04" db="EMBL/GenBank/DDBJ databases">
        <title>Evolutionary Origins and Diversification of the Mycorrhizal Mutualists.</title>
        <authorList>
            <consortium name="DOE Joint Genome Institute"/>
            <consortium name="Mycorrhizal Genomics Consortium"/>
            <person name="Kohler A."/>
            <person name="Kuo A."/>
            <person name="Nagy L.G."/>
            <person name="Floudas D."/>
            <person name="Copeland A."/>
            <person name="Barry K.W."/>
            <person name="Cichocki N."/>
            <person name="Veneault-Fourrey C."/>
            <person name="LaButti K."/>
            <person name="Lindquist E.A."/>
            <person name="Lipzen A."/>
            <person name="Lundell T."/>
            <person name="Morin E."/>
            <person name="Murat C."/>
            <person name="Riley R."/>
            <person name="Ohm R."/>
            <person name="Sun H."/>
            <person name="Tunlid A."/>
            <person name="Henrissat B."/>
            <person name="Grigoriev I.V."/>
            <person name="Hibbett D.S."/>
            <person name="Martin F."/>
        </authorList>
    </citation>
    <scope>NUCLEOTIDE SEQUENCE [LARGE SCALE GENOMIC DNA]</scope>
    <source>
        <strain evidence="6">FD-334 SS-4</strain>
    </source>
</reference>
<dbReference type="OMA" id="RVIHSEH"/>
<dbReference type="AlphaFoldDB" id="A0A0D2MBH2"/>
<dbReference type="GO" id="GO:0004497">
    <property type="term" value="F:monooxygenase activity"/>
    <property type="evidence" value="ECO:0007669"/>
    <property type="project" value="UniProtKB-KW"/>
</dbReference>
<dbReference type="GO" id="GO:0140907">
    <property type="term" value="F:flavin-dependent halogenase activity"/>
    <property type="evidence" value="ECO:0007669"/>
    <property type="project" value="UniProtKB-ARBA"/>
</dbReference>
<dbReference type="Proteomes" id="UP000054270">
    <property type="component" value="Unassembled WGS sequence"/>
</dbReference>
<dbReference type="EMBL" id="KN817564">
    <property type="protein sequence ID" value="KJA20773.1"/>
    <property type="molecule type" value="Genomic_DNA"/>
</dbReference>
<evidence type="ECO:0008006" key="7">
    <source>
        <dbReference type="Google" id="ProtNLM"/>
    </source>
</evidence>
<keyword evidence="3" id="KW-0503">Monooxygenase</keyword>